<dbReference type="Gene3D" id="1.20.1290.10">
    <property type="entry name" value="AhpD-like"/>
    <property type="match status" value="1"/>
</dbReference>
<reference evidence="1" key="1">
    <citation type="journal article" date="2020" name="Stud. Mycol.">
        <title>101 Dothideomycetes genomes: a test case for predicting lifestyles and emergence of pathogens.</title>
        <authorList>
            <person name="Haridas S."/>
            <person name="Albert R."/>
            <person name="Binder M."/>
            <person name="Bloem J."/>
            <person name="Labutti K."/>
            <person name="Salamov A."/>
            <person name="Andreopoulos B."/>
            <person name="Baker S."/>
            <person name="Barry K."/>
            <person name="Bills G."/>
            <person name="Bluhm B."/>
            <person name="Cannon C."/>
            <person name="Castanera R."/>
            <person name="Culley D."/>
            <person name="Daum C."/>
            <person name="Ezra D."/>
            <person name="Gonzalez J."/>
            <person name="Henrissat B."/>
            <person name="Kuo A."/>
            <person name="Liang C."/>
            <person name="Lipzen A."/>
            <person name="Lutzoni F."/>
            <person name="Magnuson J."/>
            <person name="Mondo S."/>
            <person name="Nolan M."/>
            <person name="Ohm R."/>
            <person name="Pangilinan J."/>
            <person name="Park H.-J."/>
            <person name="Ramirez L."/>
            <person name="Alfaro M."/>
            <person name="Sun H."/>
            <person name="Tritt A."/>
            <person name="Yoshinaga Y."/>
            <person name="Zwiers L.-H."/>
            <person name="Turgeon B."/>
            <person name="Goodwin S."/>
            <person name="Spatafora J."/>
            <person name="Crous P."/>
            <person name="Grigoriev I."/>
        </authorList>
    </citation>
    <scope>NUCLEOTIDE SEQUENCE</scope>
    <source>
        <strain evidence="1">CBS 122681</strain>
    </source>
</reference>
<evidence type="ECO:0000313" key="2">
    <source>
        <dbReference type="Proteomes" id="UP000799324"/>
    </source>
</evidence>
<keyword evidence="2" id="KW-1185">Reference proteome</keyword>
<dbReference type="PANTHER" id="PTHR28180">
    <property type="entry name" value="CONSERVED MITOCHONDRIAL PROTEIN-RELATED"/>
    <property type="match status" value="1"/>
</dbReference>
<dbReference type="SUPFAM" id="SSF69118">
    <property type="entry name" value="AhpD-like"/>
    <property type="match status" value="1"/>
</dbReference>
<proteinExistence type="predicted"/>
<accession>A0A6A6TER9</accession>
<gene>
    <name evidence="1" type="ORF">K491DRAFT_676407</name>
</gene>
<protein>
    <recommendedName>
        <fullName evidence="3">Carboxymuconolactone decarboxylase-like domain-containing protein</fullName>
    </recommendedName>
</protein>
<sequence>MSSRLDADFISTLADIGTSAGSQFPWYRGAIVALGALNYPEEIPAFYSHILSKYIPENEQKLETSKILEGLTKASGIVGAAKTGNAVRPLSQVIPAHLKDDTCYRQHESFEGAAKRGRELHTKLYGRNPTFDDKKTLRAAPDYYWIVTNLFYGYIFSFDGVLNDLETGHCIISALLGIDCQEQVRNHMIGMQLNGAKREQIVAFRNVALKLAEKLQVRFKEAPIAVPDVSEKASM</sequence>
<dbReference type="InterPro" id="IPR029032">
    <property type="entry name" value="AhpD-like"/>
</dbReference>
<dbReference type="OrthoDB" id="5537330at2759"/>
<dbReference type="PANTHER" id="PTHR28180:SF2">
    <property type="entry name" value="PEROXISOMAL PROTEIN 2"/>
    <property type="match status" value="1"/>
</dbReference>
<dbReference type="InterPro" id="IPR052999">
    <property type="entry name" value="PTS1_Protein"/>
</dbReference>
<dbReference type="Proteomes" id="UP000799324">
    <property type="component" value="Unassembled WGS sequence"/>
</dbReference>
<dbReference type="EMBL" id="MU004315">
    <property type="protein sequence ID" value="KAF2658360.1"/>
    <property type="molecule type" value="Genomic_DNA"/>
</dbReference>
<dbReference type="AlphaFoldDB" id="A0A6A6TER9"/>
<organism evidence="1 2">
    <name type="scientific">Lophiostoma macrostomum CBS 122681</name>
    <dbReference type="NCBI Taxonomy" id="1314788"/>
    <lineage>
        <taxon>Eukaryota</taxon>
        <taxon>Fungi</taxon>
        <taxon>Dikarya</taxon>
        <taxon>Ascomycota</taxon>
        <taxon>Pezizomycotina</taxon>
        <taxon>Dothideomycetes</taxon>
        <taxon>Pleosporomycetidae</taxon>
        <taxon>Pleosporales</taxon>
        <taxon>Lophiostomataceae</taxon>
        <taxon>Lophiostoma</taxon>
    </lineage>
</organism>
<evidence type="ECO:0000313" key="1">
    <source>
        <dbReference type="EMBL" id="KAF2658360.1"/>
    </source>
</evidence>
<evidence type="ECO:0008006" key="3">
    <source>
        <dbReference type="Google" id="ProtNLM"/>
    </source>
</evidence>
<name>A0A6A6TER9_9PLEO</name>